<reference evidence="1" key="2">
    <citation type="submission" date="2021-03" db="EMBL/GenBank/DDBJ databases">
        <authorList>
            <person name="Alouane T."/>
            <person name="Langin T."/>
            <person name="Bonhomme L."/>
        </authorList>
    </citation>
    <scope>NUCLEOTIDE SEQUENCE</scope>
    <source>
        <strain evidence="1">MDC_Fg202</strain>
    </source>
</reference>
<evidence type="ECO:0000313" key="2">
    <source>
        <dbReference type="EMBL" id="VIO57703.1"/>
    </source>
</evidence>
<reference evidence="2" key="1">
    <citation type="submission" date="2019-04" db="EMBL/GenBank/DDBJ databases">
        <authorList>
            <person name="Melise S."/>
            <person name="Noan J."/>
            <person name="Okalmin O."/>
        </authorList>
    </citation>
    <scope>NUCLEOTIDE SEQUENCE</scope>
    <source>
        <strain evidence="2">FN9</strain>
    </source>
</reference>
<gene>
    <name evidence="2" type="ORF">FUG_LOCUS257819</name>
    <name evidence="1" type="ORF">MDCFG202_LOCUS6651</name>
</gene>
<organism evidence="2">
    <name type="scientific">Gibberella zeae</name>
    <name type="common">Wheat head blight fungus</name>
    <name type="synonym">Fusarium graminearum</name>
    <dbReference type="NCBI Taxonomy" id="5518"/>
    <lineage>
        <taxon>Eukaryota</taxon>
        <taxon>Fungi</taxon>
        <taxon>Dikarya</taxon>
        <taxon>Ascomycota</taxon>
        <taxon>Pezizomycotina</taxon>
        <taxon>Sordariomycetes</taxon>
        <taxon>Hypocreomycetidae</taxon>
        <taxon>Hypocreales</taxon>
        <taxon>Nectriaceae</taxon>
        <taxon>Fusarium</taxon>
    </lineage>
</organism>
<protein>
    <submittedName>
        <fullName evidence="2">Uncharacterized protein</fullName>
    </submittedName>
</protein>
<evidence type="ECO:0000313" key="1">
    <source>
        <dbReference type="EMBL" id="CAG1963348.1"/>
    </source>
</evidence>
<accession>A0A4E9ED02</accession>
<dbReference type="EMBL" id="CAJPIJ010000019">
    <property type="protein sequence ID" value="CAG1963348.1"/>
    <property type="molecule type" value="Genomic_DNA"/>
</dbReference>
<proteinExistence type="predicted"/>
<dbReference type="AlphaFoldDB" id="A0A4E9ED02"/>
<dbReference type="Proteomes" id="UP000746612">
    <property type="component" value="Unassembled WGS sequence"/>
</dbReference>
<name>A0A4E9ED02_GIBZA</name>
<dbReference type="EMBL" id="CAAKMV010000130">
    <property type="protein sequence ID" value="VIO57703.1"/>
    <property type="molecule type" value="Genomic_DNA"/>
</dbReference>
<sequence length="71" mass="7977">MNYQEDLDRALGPLSFPHSPPNFALLTPIVYAYVTLNRPSFIQTDSPQFQHASLTLVFSLMSLPNELRIAA</sequence>